<gene>
    <name evidence="2" type="ORF">ACJRO7_015177</name>
</gene>
<keyword evidence="3" id="KW-1185">Reference proteome</keyword>
<proteinExistence type="predicted"/>
<comment type="caution">
    <text evidence="2">The sequence shown here is derived from an EMBL/GenBank/DDBJ whole genome shotgun (WGS) entry which is preliminary data.</text>
</comment>
<name>A0ABD3L3C5_EUCGL</name>
<evidence type="ECO:0000256" key="1">
    <source>
        <dbReference type="SAM" id="MobiDB-lite"/>
    </source>
</evidence>
<reference evidence="2 3" key="1">
    <citation type="submission" date="2024-11" db="EMBL/GenBank/DDBJ databases">
        <title>Chromosome-level genome assembly of Eucalyptus globulus Labill. provides insights into its genome evolution.</title>
        <authorList>
            <person name="Li X."/>
        </authorList>
    </citation>
    <scope>NUCLEOTIDE SEQUENCE [LARGE SCALE GENOMIC DNA]</scope>
    <source>
        <strain evidence="2">CL2024</strain>
        <tissue evidence="2">Fresh tender leaves</tissue>
    </source>
</reference>
<organism evidence="2 3">
    <name type="scientific">Eucalyptus globulus</name>
    <name type="common">Tasmanian blue gum</name>
    <dbReference type="NCBI Taxonomy" id="34317"/>
    <lineage>
        <taxon>Eukaryota</taxon>
        <taxon>Viridiplantae</taxon>
        <taxon>Streptophyta</taxon>
        <taxon>Embryophyta</taxon>
        <taxon>Tracheophyta</taxon>
        <taxon>Spermatophyta</taxon>
        <taxon>Magnoliopsida</taxon>
        <taxon>eudicotyledons</taxon>
        <taxon>Gunneridae</taxon>
        <taxon>Pentapetalae</taxon>
        <taxon>rosids</taxon>
        <taxon>malvids</taxon>
        <taxon>Myrtales</taxon>
        <taxon>Myrtaceae</taxon>
        <taxon>Myrtoideae</taxon>
        <taxon>Eucalypteae</taxon>
        <taxon>Eucalyptus</taxon>
    </lineage>
</organism>
<dbReference type="AlphaFoldDB" id="A0ABD3L3C5"/>
<feature type="region of interest" description="Disordered" evidence="1">
    <location>
        <begin position="17"/>
        <end position="36"/>
    </location>
</feature>
<dbReference type="Proteomes" id="UP001634007">
    <property type="component" value="Unassembled WGS sequence"/>
</dbReference>
<protein>
    <submittedName>
        <fullName evidence="2">Uncharacterized protein</fullName>
    </submittedName>
</protein>
<accession>A0ABD3L3C5</accession>
<dbReference type="EMBL" id="JBJKBG010000003">
    <property type="protein sequence ID" value="KAL3746184.1"/>
    <property type="molecule type" value="Genomic_DNA"/>
</dbReference>
<sequence>MTRSIAERVVEAIKHEQVRDETKPKQDRYDLGRFGISNGRSSKMRVWRNSDGGPPSWTVRLEGPGRRASVLDRPYIAPGCLPGGKLAVSPESLNSARRMRKRQPSLPAR</sequence>
<feature type="compositionally biased region" description="Basic and acidic residues" evidence="1">
    <location>
        <begin position="17"/>
        <end position="31"/>
    </location>
</feature>
<evidence type="ECO:0000313" key="2">
    <source>
        <dbReference type="EMBL" id="KAL3746184.1"/>
    </source>
</evidence>
<feature type="region of interest" description="Disordered" evidence="1">
    <location>
        <begin position="82"/>
        <end position="109"/>
    </location>
</feature>
<feature type="region of interest" description="Disordered" evidence="1">
    <location>
        <begin position="42"/>
        <end position="61"/>
    </location>
</feature>
<evidence type="ECO:0000313" key="3">
    <source>
        <dbReference type="Proteomes" id="UP001634007"/>
    </source>
</evidence>